<keyword evidence="3" id="KW-1185">Reference proteome</keyword>
<reference evidence="2" key="1">
    <citation type="thesis" date="2020" institute="ProQuest LLC" country="789 East Eisenhower Parkway, Ann Arbor, MI, USA">
        <title>Comparative Genomics and Chromosome Evolution.</title>
        <authorList>
            <person name="Mudd A.B."/>
        </authorList>
    </citation>
    <scope>NUCLEOTIDE SEQUENCE</scope>
    <source>
        <strain evidence="2">237g6f4</strain>
        <tissue evidence="2">Blood</tissue>
    </source>
</reference>
<dbReference type="PANTHER" id="PTHR47052:SF3">
    <property type="entry name" value="INGRESSION PROTEIN 1"/>
    <property type="match status" value="1"/>
</dbReference>
<dbReference type="EMBL" id="WNYA01000011">
    <property type="protein sequence ID" value="KAG8551669.1"/>
    <property type="molecule type" value="Genomic_DNA"/>
</dbReference>
<protein>
    <recommendedName>
        <fullName evidence="1">C2 domain-containing protein</fullName>
    </recommendedName>
</protein>
<evidence type="ECO:0000313" key="3">
    <source>
        <dbReference type="Proteomes" id="UP000824782"/>
    </source>
</evidence>
<evidence type="ECO:0000313" key="2">
    <source>
        <dbReference type="EMBL" id="KAG8551669.1"/>
    </source>
</evidence>
<dbReference type="SMART" id="SM00239">
    <property type="entry name" value="C2"/>
    <property type="match status" value="1"/>
</dbReference>
<comment type="caution">
    <text evidence="2">The sequence shown here is derived from an EMBL/GenBank/DDBJ whole genome shotgun (WGS) entry which is preliminary data.</text>
</comment>
<dbReference type="Pfam" id="PF00168">
    <property type="entry name" value="C2"/>
    <property type="match status" value="1"/>
</dbReference>
<name>A0AAV6ZVS2_ENGPU</name>
<feature type="domain" description="C2" evidence="1">
    <location>
        <begin position="1"/>
        <end position="101"/>
    </location>
</feature>
<dbReference type="SUPFAM" id="SSF49562">
    <property type="entry name" value="C2 domain (Calcium/lipid-binding domain, CaLB)"/>
    <property type="match status" value="1"/>
</dbReference>
<gene>
    <name evidence="2" type="ORF">GDO81_004212</name>
</gene>
<dbReference type="InterPro" id="IPR037726">
    <property type="entry name" value="C2A_Ferlin"/>
</dbReference>
<proteinExistence type="predicted"/>
<accession>A0AAV6ZVS2</accession>
<evidence type="ECO:0000259" key="1">
    <source>
        <dbReference type="PROSITE" id="PS50004"/>
    </source>
</evidence>
<dbReference type="InterPro" id="IPR052981">
    <property type="entry name" value="Ingression_C2_domain"/>
</dbReference>
<dbReference type="Gene3D" id="2.60.40.150">
    <property type="entry name" value="C2 domain"/>
    <property type="match status" value="1"/>
</dbReference>
<dbReference type="Proteomes" id="UP000824782">
    <property type="component" value="Unassembled WGS sequence"/>
</dbReference>
<dbReference type="InterPro" id="IPR000008">
    <property type="entry name" value="C2_dom"/>
</dbReference>
<organism evidence="2 3">
    <name type="scientific">Engystomops pustulosus</name>
    <name type="common">Tungara frog</name>
    <name type="synonym">Physalaemus pustulosus</name>
    <dbReference type="NCBI Taxonomy" id="76066"/>
    <lineage>
        <taxon>Eukaryota</taxon>
        <taxon>Metazoa</taxon>
        <taxon>Chordata</taxon>
        <taxon>Craniata</taxon>
        <taxon>Vertebrata</taxon>
        <taxon>Euteleostomi</taxon>
        <taxon>Amphibia</taxon>
        <taxon>Batrachia</taxon>
        <taxon>Anura</taxon>
        <taxon>Neobatrachia</taxon>
        <taxon>Hyloidea</taxon>
        <taxon>Leptodactylidae</taxon>
        <taxon>Leiuperinae</taxon>
        <taxon>Engystomops</taxon>
    </lineage>
</organism>
<dbReference type="PROSITE" id="PS50004">
    <property type="entry name" value="C2"/>
    <property type="match status" value="1"/>
</dbReference>
<dbReference type="AlphaFoldDB" id="A0AAV6ZVS2"/>
<dbReference type="InterPro" id="IPR035892">
    <property type="entry name" value="C2_domain_sf"/>
</dbReference>
<sequence>MLKVFVECAYNIPKTKLGKPDPIVTVSFRGEKKKTRSIDNELNPVWKELLEFDLKGIPLDFSSSLDIIVKDFETIGKDKLIGSTTISLKEFAGGAGRSLPFKGLALMSDKGQPTGASIDLMVSYEPPVSPNSNPSDPGGTNVPTEAGIHYCILNSK</sequence>
<dbReference type="CDD" id="cd08373">
    <property type="entry name" value="C2A_Ferlin"/>
    <property type="match status" value="1"/>
</dbReference>
<dbReference type="PANTHER" id="PTHR47052">
    <property type="entry name" value="CONSERVED SERINE PROLINE-RICH PROTEIN (AFU_ORTHOLOGUE AFUA_2G01790)"/>
    <property type="match status" value="1"/>
</dbReference>